<accession>A0A7J6M038</accession>
<proteinExistence type="predicted"/>
<protein>
    <submittedName>
        <fullName evidence="2">Uncharacterized protein</fullName>
    </submittedName>
</protein>
<dbReference type="Gene3D" id="3.70.10.10">
    <property type="match status" value="1"/>
</dbReference>
<evidence type="ECO:0000256" key="1">
    <source>
        <dbReference type="SAM" id="MobiDB-lite"/>
    </source>
</evidence>
<dbReference type="OrthoDB" id="407066at2759"/>
<gene>
    <name evidence="2" type="ORF">FOZ61_000374</name>
</gene>
<reference evidence="2 3" key="1">
    <citation type="submission" date="2020-04" db="EMBL/GenBank/DDBJ databases">
        <title>Perkinsus olseni comparative genomics.</title>
        <authorList>
            <person name="Bogema D.R."/>
        </authorList>
    </citation>
    <scope>NUCLEOTIDE SEQUENCE [LARGE SCALE GENOMIC DNA]</scope>
    <source>
        <strain evidence="2">ATCC PRA-179</strain>
    </source>
</reference>
<organism evidence="2 3">
    <name type="scientific">Perkinsus olseni</name>
    <name type="common">Perkinsus atlanticus</name>
    <dbReference type="NCBI Taxonomy" id="32597"/>
    <lineage>
        <taxon>Eukaryota</taxon>
        <taxon>Sar</taxon>
        <taxon>Alveolata</taxon>
        <taxon>Perkinsozoa</taxon>
        <taxon>Perkinsea</taxon>
        <taxon>Perkinsida</taxon>
        <taxon>Perkinsidae</taxon>
        <taxon>Perkinsus</taxon>
    </lineage>
</organism>
<dbReference type="AlphaFoldDB" id="A0A7J6M038"/>
<evidence type="ECO:0000313" key="2">
    <source>
        <dbReference type="EMBL" id="KAF4664913.1"/>
    </source>
</evidence>
<evidence type="ECO:0000313" key="3">
    <source>
        <dbReference type="Proteomes" id="UP000570595"/>
    </source>
</evidence>
<dbReference type="Proteomes" id="UP000570595">
    <property type="component" value="Unassembled WGS sequence"/>
</dbReference>
<feature type="region of interest" description="Disordered" evidence="1">
    <location>
        <begin position="320"/>
        <end position="418"/>
    </location>
</feature>
<sequence length="871" mass="94711">MSARSEAPRDKSLFHCRLSPNSARIFLKSVILASRVDHELILYAPPPPTVDDASRVILSLQAANDTQTACLVVGFRRGFATHSDRRRGYRATRDDLLGALPCRMVAHTFQCVSAIHLVEVELTLEESSLVLLFRSEHGIVVEHKLRLGEASRVSCVPSEQAICGAENVSSLSCSSERLNVVLSPFPIGAHPSTTTAPLYVSVSHADAAEEITFSSERGETQTADDAEGHHLHVGVKESMLPISQLSASNLAPGDISFSVSLTELLALVGAFLSEGTLKGKSGPLQLFVAPEIALSVKCRGPSGIDYGSFDVTLVQSTANGEQLDLEPREQPPGRRPPPRVQPPSSGAPEAESMGSSQMAYETPDPLTPVSRSRGTDRRQSNQPAATGSRAAEVDPVKLEEEDTRPSQGNATQRGPEELDNLRQILYGSDEFEEATQGDAEQESWADLLRAISQEDDGDRNALSRVSLAAFRLLYCTGCSSHMDSLYNLCSAPVTFSERGNPPSINSGIDGLFPETNVPVSTELPLEPAAAAEVVGLASEVKFLNPSVRRAIASNLVLPLGVAGRGIVRRMIGEELRVKPHLRPVVKSIGKLKSATIPALIEMCLVTGTLQQATRISINFMEQRGLHSDALEPSSQAAAEPFPRHDYHPVGSSTPAKVAVDIVKKTGTKFFGKGELFGGRQDWVTNRRMTDLPKPNHKAWPRDMHFTRWPGVVGQRLSAEYWFRETDKCPVSVYHHQTEKHDCVFVGSADKRMTETRTIENTAQTYTTGFAVQLLFEGRGVKAVLQPSWPHLWARLTVGSPLRDLSYIAGRDADVVGHLNKDGTILTLHGPTKKRVGHVAMCIWGATKAAVYTGKGSHLAFNTPLRKTMKKR</sequence>
<feature type="region of interest" description="Disordered" evidence="1">
    <location>
        <begin position="628"/>
        <end position="649"/>
    </location>
</feature>
<name>A0A7J6M038_PEROL</name>
<dbReference type="EMBL" id="JABAHT010000106">
    <property type="protein sequence ID" value="KAF4664913.1"/>
    <property type="molecule type" value="Genomic_DNA"/>
</dbReference>
<comment type="caution">
    <text evidence="2">The sequence shown here is derived from an EMBL/GenBank/DDBJ whole genome shotgun (WGS) entry which is preliminary data.</text>
</comment>